<comment type="caution">
    <text evidence="1">The sequence shown here is derived from an EMBL/GenBank/DDBJ whole genome shotgun (WGS) entry which is preliminary data.</text>
</comment>
<evidence type="ECO:0000313" key="2">
    <source>
        <dbReference type="Proteomes" id="UP001413721"/>
    </source>
</evidence>
<organism evidence="1 2">
    <name type="scientific">Tistrella arctica</name>
    <dbReference type="NCBI Taxonomy" id="3133430"/>
    <lineage>
        <taxon>Bacteria</taxon>
        <taxon>Pseudomonadati</taxon>
        <taxon>Pseudomonadota</taxon>
        <taxon>Alphaproteobacteria</taxon>
        <taxon>Geminicoccales</taxon>
        <taxon>Geminicoccaceae</taxon>
        <taxon>Tistrella</taxon>
    </lineage>
</organism>
<dbReference type="Pfam" id="PF07394">
    <property type="entry name" value="DUF1501"/>
    <property type="match status" value="1"/>
</dbReference>
<evidence type="ECO:0000313" key="1">
    <source>
        <dbReference type="EMBL" id="MEN2986747.1"/>
    </source>
</evidence>
<proteinExistence type="predicted"/>
<dbReference type="RefSeq" id="WP_345930852.1">
    <property type="nucleotide sequence ID" value="NZ_JBBKTV010000001.1"/>
</dbReference>
<accession>A0ABU9YD86</accession>
<dbReference type="EMBL" id="JBBKTW010000001">
    <property type="protein sequence ID" value="MEN2986747.1"/>
    <property type="molecule type" value="Genomic_DNA"/>
</dbReference>
<dbReference type="PANTHER" id="PTHR43737:SF1">
    <property type="entry name" value="DUF1501 DOMAIN-CONTAINING PROTEIN"/>
    <property type="match status" value="1"/>
</dbReference>
<keyword evidence="2" id="KW-1185">Reference proteome</keyword>
<dbReference type="Proteomes" id="UP001413721">
    <property type="component" value="Unassembled WGS sequence"/>
</dbReference>
<name>A0ABU9YD86_9PROT</name>
<reference evidence="1 2" key="1">
    <citation type="submission" date="2024-03" db="EMBL/GenBank/DDBJ databases">
        <title>High-quality draft genome sequencing of Tistrella sp. BH-R2-4.</title>
        <authorList>
            <person name="Dong C."/>
        </authorList>
    </citation>
    <scope>NUCLEOTIDE SEQUENCE [LARGE SCALE GENOMIC DNA]</scope>
    <source>
        <strain evidence="1 2">BH-R2-4</strain>
    </source>
</reference>
<sequence length="393" mass="41752">MFETNRRAFLSGIAAMASLPLTARLTFAARGPEPERRFVLIILRGAADGLGIIPPVGDPDYATMRDALAFDPKRLTALDDRFSMNPALASLEPWYRAKELLFVHAVASQYRERSHFDAQAVLESGRDDPKRVSDGWLARTLNAMEGGPRSLAIGGGVPAVLSGGKNVMTWSPGRTRVPDQNLLERLAMIYDHDSRLSAFGPDIRRSAGLIDGAMSSQRGASSVTQRAFGTAGQLLMADGGPTIAVISTDGWDTHHGQGLESGRLSQAVLALCDGLLALRGQLSDNIWAGTTILVVSEFGRTVAMNGSAGTDHGTGGLAMLAGGTVAGGRVVSDWPGLSLTALYEKRDLAPTTDTRALMKAVLREQLGVPDRVISEVAFPGSEKVKAVDGLFRS</sequence>
<dbReference type="InterPro" id="IPR010869">
    <property type="entry name" value="DUF1501"/>
</dbReference>
<dbReference type="PANTHER" id="PTHR43737">
    <property type="entry name" value="BLL7424 PROTEIN"/>
    <property type="match status" value="1"/>
</dbReference>
<gene>
    <name evidence="1" type="ORF">WG926_00415</name>
</gene>
<protein>
    <submittedName>
        <fullName evidence="1">DUF1501 domain-containing protein</fullName>
    </submittedName>
</protein>